<protein>
    <submittedName>
        <fullName evidence="1">Uncharacterized protein</fullName>
    </submittedName>
</protein>
<dbReference type="Proteomes" id="UP000026915">
    <property type="component" value="Chromosome 5"/>
</dbReference>
<name>A0A061EUS5_THECC</name>
<evidence type="ECO:0000313" key="2">
    <source>
        <dbReference type="Proteomes" id="UP000026915"/>
    </source>
</evidence>
<evidence type="ECO:0000313" key="1">
    <source>
        <dbReference type="EMBL" id="EOY08408.1"/>
    </source>
</evidence>
<reference evidence="1 2" key="1">
    <citation type="journal article" date="2013" name="Genome Biol.">
        <title>The genome sequence of the most widely cultivated cacao type and its use to identify candidate genes regulating pod color.</title>
        <authorList>
            <person name="Motamayor J.C."/>
            <person name="Mockaitis K."/>
            <person name="Schmutz J."/>
            <person name="Haiminen N."/>
            <person name="Iii D.L."/>
            <person name="Cornejo O."/>
            <person name="Findley S.D."/>
            <person name="Zheng P."/>
            <person name="Utro F."/>
            <person name="Royaert S."/>
            <person name="Saski C."/>
            <person name="Jenkins J."/>
            <person name="Podicheti R."/>
            <person name="Zhao M."/>
            <person name="Scheffler B.E."/>
            <person name="Stack J.C."/>
            <person name="Feltus F.A."/>
            <person name="Mustiga G.M."/>
            <person name="Amores F."/>
            <person name="Phillips W."/>
            <person name="Marelli J.P."/>
            <person name="May G.D."/>
            <person name="Shapiro H."/>
            <person name="Ma J."/>
            <person name="Bustamante C.D."/>
            <person name="Schnell R.J."/>
            <person name="Main D."/>
            <person name="Gilbert D."/>
            <person name="Parida L."/>
            <person name="Kuhn D.N."/>
        </authorList>
    </citation>
    <scope>NUCLEOTIDE SEQUENCE [LARGE SCALE GENOMIC DNA]</scope>
    <source>
        <strain evidence="2">cv. Matina 1-6</strain>
    </source>
</reference>
<gene>
    <name evidence="1" type="ORF">TCM_022821</name>
</gene>
<dbReference type="InParanoid" id="A0A061EUS5"/>
<dbReference type="AlphaFoldDB" id="A0A061EUS5"/>
<organism evidence="1 2">
    <name type="scientific">Theobroma cacao</name>
    <name type="common">Cacao</name>
    <name type="synonym">Cocoa</name>
    <dbReference type="NCBI Taxonomy" id="3641"/>
    <lineage>
        <taxon>Eukaryota</taxon>
        <taxon>Viridiplantae</taxon>
        <taxon>Streptophyta</taxon>
        <taxon>Embryophyta</taxon>
        <taxon>Tracheophyta</taxon>
        <taxon>Spermatophyta</taxon>
        <taxon>Magnoliopsida</taxon>
        <taxon>eudicotyledons</taxon>
        <taxon>Gunneridae</taxon>
        <taxon>Pentapetalae</taxon>
        <taxon>rosids</taxon>
        <taxon>malvids</taxon>
        <taxon>Malvales</taxon>
        <taxon>Malvaceae</taxon>
        <taxon>Byttnerioideae</taxon>
        <taxon>Theobroma</taxon>
    </lineage>
</organism>
<accession>A0A061EUS5</accession>
<dbReference type="Gramene" id="EOY08408">
    <property type="protein sequence ID" value="EOY08408"/>
    <property type="gene ID" value="TCM_022821"/>
</dbReference>
<proteinExistence type="predicted"/>
<dbReference type="EMBL" id="CM001883">
    <property type="protein sequence ID" value="EOY08408.1"/>
    <property type="molecule type" value="Genomic_DNA"/>
</dbReference>
<keyword evidence="2" id="KW-1185">Reference proteome</keyword>
<sequence length="321" mass="35847">MYVKIVARTGTEQENVEALLCEPRDQWGFNAGINIHYKWTRLYVIREVLWKENELDMMKRTCFGNLMDVKLENVNSALVSCITYCYVESINLAPSRLRALGTLELSAEEILKAYWVDIDVHLSEGHQYIPLWQLDGRVEFHLEQKKKIMEHKEEKVDTMDEGTSITAEGDVDAVNTDRGVARHTSVDVINAARDPTIDAAVDVVNATTNLIGNAKDNVCSKKGIDMGVDLDEPNGINDLIASTQSSPLTTLYTTSLESITSTKTPHPACSPTPRTPLFARSPTPSEAPHLTCNPSPLKAPSKFKAHLLFKLYLYLESKMHG</sequence>
<dbReference type="HOGENOM" id="CLU_867160_0_0_1"/>